<sequence>MHKVGPSE</sequence>
<evidence type="ECO:0000313" key="2">
    <source>
        <dbReference type="Proteomes" id="UP000663860"/>
    </source>
</evidence>
<evidence type="ECO:0000313" key="1">
    <source>
        <dbReference type="EMBL" id="CAF1528113.1"/>
    </source>
</evidence>
<dbReference type="Proteomes" id="UP000663860">
    <property type="component" value="Unassembled WGS sequence"/>
</dbReference>
<organism evidence="1 2">
    <name type="scientific">Adineta steineri</name>
    <dbReference type="NCBI Taxonomy" id="433720"/>
    <lineage>
        <taxon>Eukaryota</taxon>
        <taxon>Metazoa</taxon>
        <taxon>Spiralia</taxon>
        <taxon>Gnathifera</taxon>
        <taxon>Rotifera</taxon>
        <taxon>Eurotatoria</taxon>
        <taxon>Bdelloidea</taxon>
        <taxon>Adinetida</taxon>
        <taxon>Adinetidae</taxon>
        <taxon>Adineta</taxon>
    </lineage>
</organism>
<name>A0A815VGX4_9BILA</name>
<accession>A0A815VGX4</accession>
<reference evidence="1" key="1">
    <citation type="submission" date="2021-02" db="EMBL/GenBank/DDBJ databases">
        <authorList>
            <person name="Nowell W R."/>
        </authorList>
    </citation>
    <scope>NUCLEOTIDE SEQUENCE</scope>
</reference>
<comment type="caution">
    <text evidence="1">The sequence shown here is derived from an EMBL/GenBank/DDBJ whole genome shotgun (WGS) entry which is preliminary data.</text>
</comment>
<proteinExistence type="predicted"/>
<gene>
    <name evidence="1" type="ORF">IZO911_LOCUS46065</name>
</gene>
<feature type="non-terminal residue" evidence="1">
    <location>
        <position position="8"/>
    </location>
</feature>
<protein>
    <submittedName>
        <fullName evidence="1">Uncharacterized protein</fullName>
    </submittedName>
</protein>
<dbReference type="EMBL" id="CAJNOE010007526">
    <property type="protein sequence ID" value="CAF1528113.1"/>
    <property type="molecule type" value="Genomic_DNA"/>
</dbReference>